<proteinExistence type="predicted"/>
<keyword evidence="2" id="KW-1185">Reference proteome</keyword>
<evidence type="ECO:0000313" key="1">
    <source>
        <dbReference type="EMBL" id="WCT13727.1"/>
    </source>
</evidence>
<evidence type="ECO:0000313" key="2">
    <source>
        <dbReference type="Proteomes" id="UP001216139"/>
    </source>
</evidence>
<name>A0ABY7TBJ6_9SPHI</name>
<accession>A0ABY7TBJ6</accession>
<gene>
    <name evidence="1" type="ORF">PQO05_07235</name>
</gene>
<protein>
    <submittedName>
        <fullName evidence="1">Uncharacterized protein</fullName>
    </submittedName>
</protein>
<dbReference type="Proteomes" id="UP001216139">
    <property type="component" value="Chromosome"/>
</dbReference>
<sequence length="138" mass="14735">MKKILILSGIAALCLVGETNVSSASNSVKSINAKHLKTKKSKLVFDQVNGSYFNSNSFPITVLFMQFGHPQTVLNIPPGYSSGTYSVPAGTYDVQFSSSGPVYYEVTGYANQQGSNVTFPGVTFSSSSPVTFTCDLPQ</sequence>
<dbReference type="EMBL" id="CP117167">
    <property type="protein sequence ID" value="WCT13727.1"/>
    <property type="molecule type" value="Genomic_DNA"/>
</dbReference>
<organism evidence="1 2">
    <name type="scientific">Mucilaginibacter jinjuensis</name>
    <dbReference type="NCBI Taxonomy" id="1176721"/>
    <lineage>
        <taxon>Bacteria</taxon>
        <taxon>Pseudomonadati</taxon>
        <taxon>Bacteroidota</taxon>
        <taxon>Sphingobacteriia</taxon>
        <taxon>Sphingobacteriales</taxon>
        <taxon>Sphingobacteriaceae</taxon>
        <taxon>Mucilaginibacter</taxon>
    </lineage>
</organism>
<reference evidence="1 2" key="1">
    <citation type="submission" date="2023-02" db="EMBL/GenBank/DDBJ databases">
        <title>Genome sequence of Mucilaginibacter jinjuensis strain KACC 16571.</title>
        <authorList>
            <person name="Kim S."/>
            <person name="Heo J."/>
            <person name="Kwon S.-W."/>
        </authorList>
    </citation>
    <scope>NUCLEOTIDE SEQUENCE [LARGE SCALE GENOMIC DNA]</scope>
    <source>
        <strain evidence="1 2">KACC 16571</strain>
    </source>
</reference>
<dbReference type="RefSeq" id="WP_273632034.1">
    <property type="nucleotide sequence ID" value="NZ_CP117167.1"/>
</dbReference>